<dbReference type="Proteomes" id="UP000194003">
    <property type="component" value="Unassembled WGS sequence"/>
</dbReference>
<comment type="caution">
    <text evidence="1">The sequence shown here is derived from an EMBL/GenBank/DDBJ whole genome shotgun (WGS) entry which is preliminary data.</text>
</comment>
<organism evidence="1 2">
    <name type="scientific">Magnetofaba australis IT-1</name>
    <dbReference type="NCBI Taxonomy" id="1434232"/>
    <lineage>
        <taxon>Bacteria</taxon>
        <taxon>Pseudomonadati</taxon>
        <taxon>Pseudomonadota</taxon>
        <taxon>Magnetococcia</taxon>
        <taxon>Magnetococcales</taxon>
        <taxon>Magnetococcaceae</taxon>
        <taxon>Magnetofaba</taxon>
    </lineage>
</organism>
<reference evidence="1 2" key="1">
    <citation type="journal article" date="2016" name="BMC Genomics">
        <title>Combined genomic and structural analyses of a cultured magnetotactic bacterium reveals its niche adaptation to a dynamic environment.</title>
        <authorList>
            <person name="Araujo A.C."/>
            <person name="Morillo V."/>
            <person name="Cypriano J."/>
            <person name="Teixeira L.C."/>
            <person name="Leao P."/>
            <person name="Lyra S."/>
            <person name="Almeida L.G."/>
            <person name="Bazylinski D.A."/>
            <person name="Vasconcellos A.T."/>
            <person name="Abreu F."/>
            <person name="Lins U."/>
        </authorList>
    </citation>
    <scope>NUCLEOTIDE SEQUENCE [LARGE SCALE GENOMIC DNA]</scope>
    <source>
        <strain evidence="1 2">IT-1</strain>
    </source>
</reference>
<keyword evidence="2" id="KW-1185">Reference proteome</keyword>
<dbReference type="STRING" id="1434232.MAIT1_00206"/>
<evidence type="ECO:0000313" key="2">
    <source>
        <dbReference type="Proteomes" id="UP000194003"/>
    </source>
</evidence>
<name>A0A1Y2K835_9PROT</name>
<accession>A0A1Y2K835</accession>
<proteinExistence type="predicted"/>
<dbReference type="EMBL" id="LVJN01000015">
    <property type="protein sequence ID" value="OSM06910.1"/>
    <property type="molecule type" value="Genomic_DNA"/>
</dbReference>
<gene>
    <name evidence="1" type="ORF">MAIT1_00206</name>
</gene>
<dbReference type="AlphaFoldDB" id="A0A1Y2K835"/>
<protein>
    <submittedName>
        <fullName evidence="1">Uncharacterized protein</fullName>
    </submittedName>
</protein>
<sequence>MGRFSTKREILRRDAAADGAWVMFKADADRMASTLEQTPFRLDDPTQAFLDSSQREIARAEQTDPSFDRGLYDAAVRLVLERLDEDDDEAFSL</sequence>
<evidence type="ECO:0000313" key="1">
    <source>
        <dbReference type="EMBL" id="OSM06910.1"/>
    </source>
</evidence>